<reference evidence="1 2" key="1">
    <citation type="submission" date="2019-03" db="EMBL/GenBank/DDBJ databases">
        <title>First draft genome of Liparis tanakae, snailfish: a comprehensive survey of snailfish specific genes.</title>
        <authorList>
            <person name="Kim W."/>
            <person name="Song I."/>
            <person name="Jeong J.-H."/>
            <person name="Kim D."/>
            <person name="Kim S."/>
            <person name="Ryu S."/>
            <person name="Song J.Y."/>
            <person name="Lee S.K."/>
        </authorList>
    </citation>
    <scope>NUCLEOTIDE SEQUENCE [LARGE SCALE GENOMIC DNA]</scope>
    <source>
        <tissue evidence="1">Muscle</tissue>
    </source>
</reference>
<dbReference type="Proteomes" id="UP000314294">
    <property type="component" value="Unassembled WGS sequence"/>
</dbReference>
<organism evidence="1 2">
    <name type="scientific">Liparis tanakae</name>
    <name type="common">Tanaka's snailfish</name>
    <dbReference type="NCBI Taxonomy" id="230148"/>
    <lineage>
        <taxon>Eukaryota</taxon>
        <taxon>Metazoa</taxon>
        <taxon>Chordata</taxon>
        <taxon>Craniata</taxon>
        <taxon>Vertebrata</taxon>
        <taxon>Euteleostomi</taxon>
        <taxon>Actinopterygii</taxon>
        <taxon>Neopterygii</taxon>
        <taxon>Teleostei</taxon>
        <taxon>Neoteleostei</taxon>
        <taxon>Acanthomorphata</taxon>
        <taxon>Eupercaria</taxon>
        <taxon>Perciformes</taxon>
        <taxon>Cottioidei</taxon>
        <taxon>Cottales</taxon>
        <taxon>Liparidae</taxon>
        <taxon>Liparis</taxon>
    </lineage>
</organism>
<evidence type="ECO:0000313" key="2">
    <source>
        <dbReference type="Proteomes" id="UP000314294"/>
    </source>
</evidence>
<dbReference type="AlphaFoldDB" id="A0A4Z2EVT6"/>
<accession>A0A4Z2EVT6</accession>
<comment type="caution">
    <text evidence="1">The sequence shown here is derived from an EMBL/GenBank/DDBJ whole genome shotgun (WGS) entry which is preliminary data.</text>
</comment>
<dbReference type="EMBL" id="SRLO01002437">
    <property type="protein sequence ID" value="TNN32919.1"/>
    <property type="molecule type" value="Genomic_DNA"/>
</dbReference>
<name>A0A4Z2EVT6_9TELE</name>
<gene>
    <name evidence="1" type="ORF">EYF80_056920</name>
</gene>
<keyword evidence="2" id="KW-1185">Reference proteome</keyword>
<protein>
    <submittedName>
        <fullName evidence="1">Uncharacterized protein</fullName>
    </submittedName>
</protein>
<proteinExistence type="predicted"/>
<evidence type="ECO:0000313" key="1">
    <source>
        <dbReference type="EMBL" id="TNN32919.1"/>
    </source>
</evidence>
<sequence>METSTIHQNKSPNANRQSNVYGLKKDLQSCVLPLSPHTLSGLVSSQSVQGVRVNQKASATRQTQTTGEALSAC</sequence>